<evidence type="ECO:0000313" key="2">
    <source>
        <dbReference type="EMBL" id="KAG6461065.1"/>
    </source>
</evidence>
<gene>
    <name evidence="2" type="ORF">O3G_MSEX012410</name>
</gene>
<protein>
    <submittedName>
        <fullName evidence="2">Uncharacterized protein</fullName>
    </submittedName>
</protein>
<evidence type="ECO:0000256" key="1">
    <source>
        <dbReference type="SAM" id="MobiDB-lite"/>
    </source>
</evidence>
<accession>A0A921ZP27</accession>
<feature type="region of interest" description="Disordered" evidence="1">
    <location>
        <begin position="126"/>
        <end position="146"/>
    </location>
</feature>
<comment type="caution">
    <text evidence="2">The sequence shown here is derived from an EMBL/GenBank/DDBJ whole genome shotgun (WGS) entry which is preliminary data.</text>
</comment>
<reference evidence="2" key="2">
    <citation type="submission" date="2020-12" db="EMBL/GenBank/DDBJ databases">
        <authorList>
            <person name="Kanost M."/>
        </authorList>
    </citation>
    <scope>NUCLEOTIDE SEQUENCE</scope>
</reference>
<reference evidence="2" key="1">
    <citation type="journal article" date="2016" name="Insect Biochem. Mol. Biol.">
        <title>Multifaceted biological insights from a draft genome sequence of the tobacco hornworm moth, Manduca sexta.</title>
        <authorList>
            <person name="Kanost M.R."/>
            <person name="Arrese E.L."/>
            <person name="Cao X."/>
            <person name="Chen Y.R."/>
            <person name="Chellapilla S."/>
            <person name="Goldsmith M.R."/>
            <person name="Grosse-Wilde E."/>
            <person name="Heckel D.G."/>
            <person name="Herndon N."/>
            <person name="Jiang H."/>
            <person name="Papanicolaou A."/>
            <person name="Qu J."/>
            <person name="Soulages J.L."/>
            <person name="Vogel H."/>
            <person name="Walters J."/>
            <person name="Waterhouse R.M."/>
            <person name="Ahn S.J."/>
            <person name="Almeida F.C."/>
            <person name="An C."/>
            <person name="Aqrawi P."/>
            <person name="Bretschneider A."/>
            <person name="Bryant W.B."/>
            <person name="Bucks S."/>
            <person name="Chao H."/>
            <person name="Chevignon G."/>
            <person name="Christen J.M."/>
            <person name="Clarke D.F."/>
            <person name="Dittmer N.T."/>
            <person name="Ferguson L.C.F."/>
            <person name="Garavelou S."/>
            <person name="Gordon K.H.J."/>
            <person name="Gunaratna R.T."/>
            <person name="Han Y."/>
            <person name="Hauser F."/>
            <person name="He Y."/>
            <person name="Heidel-Fischer H."/>
            <person name="Hirsh A."/>
            <person name="Hu Y."/>
            <person name="Jiang H."/>
            <person name="Kalra D."/>
            <person name="Klinner C."/>
            <person name="Konig C."/>
            <person name="Kovar C."/>
            <person name="Kroll A.R."/>
            <person name="Kuwar S.S."/>
            <person name="Lee S.L."/>
            <person name="Lehman R."/>
            <person name="Li K."/>
            <person name="Li Z."/>
            <person name="Liang H."/>
            <person name="Lovelace S."/>
            <person name="Lu Z."/>
            <person name="Mansfield J.H."/>
            <person name="McCulloch K.J."/>
            <person name="Mathew T."/>
            <person name="Morton B."/>
            <person name="Muzny D.M."/>
            <person name="Neunemann D."/>
            <person name="Ongeri F."/>
            <person name="Pauchet Y."/>
            <person name="Pu L.L."/>
            <person name="Pyrousis I."/>
            <person name="Rao X.J."/>
            <person name="Redding A."/>
            <person name="Roesel C."/>
            <person name="Sanchez-Gracia A."/>
            <person name="Schaack S."/>
            <person name="Shukla A."/>
            <person name="Tetreau G."/>
            <person name="Wang Y."/>
            <person name="Xiong G.H."/>
            <person name="Traut W."/>
            <person name="Walsh T.K."/>
            <person name="Worley K.C."/>
            <person name="Wu D."/>
            <person name="Wu W."/>
            <person name="Wu Y.Q."/>
            <person name="Zhang X."/>
            <person name="Zou Z."/>
            <person name="Zucker H."/>
            <person name="Briscoe A.D."/>
            <person name="Burmester T."/>
            <person name="Clem R.J."/>
            <person name="Feyereisen R."/>
            <person name="Grimmelikhuijzen C.J.P."/>
            <person name="Hamodrakas S.J."/>
            <person name="Hansson B.S."/>
            <person name="Huguet E."/>
            <person name="Jermiin L.S."/>
            <person name="Lan Q."/>
            <person name="Lehman H.K."/>
            <person name="Lorenzen M."/>
            <person name="Merzendorfer H."/>
            <person name="Michalopoulos I."/>
            <person name="Morton D.B."/>
            <person name="Muthukrishnan S."/>
            <person name="Oakeshott J.G."/>
            <person name="Palmer W."/>
            <person name="Park Y."/>
            <person name="Passarelli A.L."/>
            <person name="Rozas J."/>
            <person name="Schwartz L.M."/>
            <person name="Smith W."/>
            <person name="Southgate A."/>
            <person name="Vilcinskas A."/>
            <person name="Vogt R."/>
            <person name="Wang P."/>
            <person name="Werren J."/>
            <person name="Yu X.Q."/>
            <person name="Zhou J.J."/>
            <person name="Brown S.J."/>
            <person name="Scherer S.E."/>
            <person name="Richards S."/>
            <person name="Blissard G.W."/>
        </authorList>
    </citation>
    <scope>NUCLEOTIDE SEQUENCE</scope>
</reference>
<organism evidence="2 3">
    <name type="scientific">Manduca sexta</name>
    <name type="common">Tobacco hawkmoth</name>
    <name type="synonym">Tobacco hornworm</name>
    <dbReference type="NCBI Taxonomy" id="7130"/>
    <lineage>
        <taxon>Eukaryota</taxon>
        <taxon>Metazoa</taxon>
        <taxon>Ecdysozoa</taxon>
        <taxon>Arthropoda</taxon>
        <taxon>Hexapoda</taxon>
        <taxon>Insecta</taxon>
        <taxon>Pterygota</taxon>
        <taxon>Neoptera</taxon>
        <taxon>Endopterygota</taxon>
        <taxon>Lepidoptera</taxon>
        <taxon>Glossata</taxon>
        <taxon>Ditrysia</taxon>
        <taxon>Bombycoidea</taxon>
        <taxon>Sphingidae</taxon>
        <taxon>Sphinginae</taxon>
        <taxon>Sphingini</taxon>
        <taxon>Manduca</taxon>
    </lineage>
</organism>
<dbReference type="EMBL" id="JH668719">
    <property type="protein sequence ID" value="KAG6461064.1"/>
    <property type="molecule type" value="Genomic_DNA"/>
</dbReference>
<evidence type="ECO:0000313" key="3">
    <source>
        <dbReference type="Proteomes" id="UP000791440"/>
    </source>
</evidence>
<keyword evidence="3" id="KW-1185">Reference proteome</keyword>
<dbReference type="EMBL" id="JH668719">
    <property type="protein sequence ID" value="KAG6461065.1"/>
    <property type="molecule type" value="Genomic_DNA"/>
</dbReference>
<proteinExistence type="predicted"/>
<dbReference type="Proteomes" id="UP000791440">
    <property type="component" value="Unassembled WGS sequence"/>
</dbReference>
<name>A0A921ZP27_MANSE</name>
<sequence>MAEAHVGFLCNIASTLSKDNSSHNLLRSYYLMRCRTITHGYGLPQKQFSHKARCPRCCLERSAKDDIKVRPIKLSKRQKKRIKSAKSTTTKQKRIERRKALLCSNELEQICSFCKNKTKTPILKPKKESLKRKYQQSESNEPVTKKAKLNPNETVKNLQKANTKTKPQINLYTSAFDIFALNNKKNILPNTVKQAPKVIKNNKKKKDKFAGLCKQAVLASAKLKDNKQKTGDNKLNLFLKPSS</sequence>
<dbReference type="AlphaFoldDB" id="A0A921ZP27"/>